<dbReference type="GO" id="GO:0016620">
    <property type="term" value="F:oxidoreductase activity, acting on the aldehyde or oxo group of donors, NAD or NADP as acceptor"/>
    <property type="evidence" value="ECO:0007669"/>
    <property type="project" value="InterPro"/>
</dbReference>
<dbReference type="EMBL" id="QQOH01000001">
    <property type="protein sequence ID" value="RDE24398.1"/>
    <property type="molecule type" value="Genomic_DNA"/>
</dbReference>
<protein>
    <submittedName>
        <fullName evidence="4">Aldehyde dehydrogenase family protein</fullName>
    </submittedName>
</protein>
<reference evidence="4 5" key="1">
    <citation type="submission" date="2018-07" db="EMBL/GenBank/DDBJ databases">
        <title>Motiliproteus coralliicola sp. nov., a bacterium isolated from Coral.</title>
        <authorList>
            <person name="Wang G."/>
        </authorList>
    </citation>
    <scope>NUCLEOTIDE SEQUENCE [LARGE SCALE GENOMIC DNA]</scope>
    <source>
        <strain evidence="4 5">C34</strain>
    </source>
</reference>
<dbReference type="InterPro" id="IPR016163">
    <property type="entry name" value="Ald_DH_C"/>
</dbReference>
<dbReference type="InterPro" id="IPR016162">
    <property type="entry name" value="Ald_DH_N"/>
</dbReference>
<dbReference type="FunFam" id="3.40.605.10:FF:000007">
    <property type="entry name" value="NAD/NADP-dependent betaine aldehyde dehydrogenase"/>
    <property type="match status" value="1"/>
</dbReference>
<keyword evidence="2" id="KW-0560">Oxidoreductase</keyword>
<dbReference type="Proteomes" id="UP000253769">
    <property type="component" value="Unassembled WGS sequence"/>
</dbReference>
<keyword evidence="5" id="KW-1185">Reference proteome</keyword>
<dbReference type="InterPro" id="IPR016161">
    <property type="entry name" value="Ald_DH/histidinol_DH"/>
</dbReference>
<dbReference type="Pfam" id="PF00171">
    <property type="entry name" value="Aldedh"/>
    <property type="match status" value="1"/>
</dbReference>
<name>A0A369WQN1_9GAMM</name>
<proteinExistence type="inferred from homology"/>
<dbReference type="PANTHER" id="PTHR42804">
    <property type="entry name" value="ALDEHYDE DEHYDROGENASE"/>
    <property type="match status" value="1"/>
</dbReference>
<dbReference type="RefSeq" id="WP_114693985.1">
    <property type="nucleotide sequence ID" value="NZ_QQOH01000001.1"/>
</dbReference>
<evidence type="ECO:0000256" key="2">
    <source>
        <dbReference type="ARBA" id="ARBA00023002"/>
    </source>
</evidence>
<dbReference type="PANTHER" id="PTHR42804:SF1">
    <property type="entry name" value="ALDEHYDE DEHYDROGENASE-RELATED"/>
    <property type="match status" value="1"/>
</dbReference>
<dbReference type="OrthoDB" id="9812625at2"/>
<comment type="caution">
    <text evidence="4">The sequence shown here is derived from an EMBL/GenBank/DDBJ whole genome shotgun (WGS) entry which is preliminary data.</text>
</comment>
<evidence type="ECO:0000259" key="3">
    <source>
        <dbReference type="Pfam" id="PF00171"/>
    </source>
</evidence>
<evidence type="ECO:0000256" key="1">
    <source>
        <dbReference type="ARBA" id="ARBA00009986"/>
    </source>
</evidence>
<accession>A0A369WQN1</accession>
<dbReference type="Gene3D" id="3.40.309.10">
    <property type="entry name" value="Aldehyde Dehydrogenase, Chain A, domain 2"/>
    <property type="match status" value="1"/>
</dbReference>
<sequence length="508" mass="54452">MSETNAPRFPLLINGQRCEPSNGHYADVINPATGQPCAQIAHANADDVDRAVAAARAAFNDDGWRDMHPQERSKVLYAIANKIIANAMELAELEVTCSGGTISRVTSLDIPAVADLFMTLAEEVKSYPFVQNLPPRPLPEPWHSQVVKEPIGVCGLITAWNFPILLFCMKVAPALAAGNTVVIKAAESTPTSTLRLAELIAEVVPNGVINVVSGRGSVVGEAMSLHPDVDKISFTGSTSMGKHVQRNAAGTLKRVTVELGGKGPAIVMPDANLDLVAYGALFGVYLNAGQACESGTRLLVHDSVYDQLVERLVAVSGQIVVGNPMDPATSMGPMTDSAHGESVLGYVQSALDEGARVACGGKRLEVAGCEGGFFVEPTVLVDMTNQMKAAREEIFGPVLSVIRFSDADEAIAMANDSDYGLSAGIWTEDLVNAQLMARKLRAGSVWINDWHMMRTDAPFGGYKQSGYGREFGKYSIDSYVETKAINTAFQRNPRLKPLYPILHKCFDA</sequence>
<dbReference type="FunFam" id="3.40.309.10:FF:000012">
    <property type="entry name" value="Betaine aldehyde dehydrogenase"/>
    <property type="match status" value="1"/>
</dbReference>
<dbReference type="Gene3D" id="3.40.605.10">
    <property type="entry name" value="Aldehyde Dehydrogenase, Chain A, domain 1"/>
    <property type="match status" value="1"/>
</dbReference>
<comment type="similarity">
    <text evidence="1">Belongs to the aldehyde dehydrogenase family.</text>
</comment>
<evidence type="ECO:0000313" key="4">
    <source>
        <dbReference type="EMBL" id="RDE24398.1"/>
    </source>
</evidence>
<organism evidence="4 5">
    <name type="scientific">Motiliproteus coralliicola</name>
    <dbReference type="NCBI Taxonomy" id="2283196"/>
    <lineage>
        <taxon>Bacteria</taxon>
        <taxon>Pseudomonadati</taxon>
        <taxon>Pseudomonadota</taxon>
        <taxon>Gammaproteobacteria</taxon>
        <taxon>Oceanospirillales</taxon>
        <taxon>Oceanospirillaceae</taxon>
        <taxon>Motiliproteus</taxon>
    </lineage>
</organism>
<dbReference type="InterPro" id="IPR015590">
    <property type="entry name" value="Aldehyde_DH_dom"/>
</dbReference>
<feature type="domain" description="Aldehyde dehydrogenase" evidence="3">
    <location>
        <begin position="24"/>
        <end position="485"/>
    </location>
</feature>
<gene>
    <name evidence="4" type="ORF">DV711_02075</name>
</gene>
<evidence type="ECO:0000313" key="5">
    <source>
        <dbReference type="Proteomes" id="UP000253769"/>
    </source>
</evidence>
<dbReference type="AlphaFoldDB" id="A0A369WQN1"/>
<dbReference type="SUPFAM" id="SSF53720">
    <property type="entry name" value="ALDH-like"/>
    <property type="match status" value="1"/>
</dbReference>